<dbReference type="OrthoDB" id="10588657at2759"/>
<proteinExistence type="predicted"/>
<comment type="caution">
    <text evidence="2">The sequence shown here is derived from an EMBL/GenBank/DDBJ whole genome shotgun (WGS) entry which is preliminary data.</text>
</comment>
<evidence type="ECO:0000313" key="3">
    <source>
        <dbReference type="Proteomes" id="UP000494165"/>
    </source>
</evidence>
<evidence type="ECO:0000256" key="1">
    <source>
        <dbReference type="SAM" id="MobiDB-lite"/>
    </source>
</evidence>
<dbReference type="AlphaFoldDB" id="A0A8S1CW62"/>
<gene>
    <name evidence="2" type="ORF">CLODIP_2_CD06506</name>
</gene>
<evidence type="ECO:0000313" key="2">
    <source>
        <dbReference type="EMBL" id="CAB3372031.1"/>
    </source>
</evidence>
<accession>A0A8S1CW62</accession>
<feature type="region of interest" description="Disordered" evidence="1">
    <location>
        <begin position="92"/>
        <end position="169"/>
    </location>
</feature>
<reference evidence="2 3" key="1">
    <citation type="submission" date="2020-04" db="EMBL/GenBank/DDBJ databases">
        <authorList>
            <person name="Alioto T."/>
            <person name="Alioto T."/>
            <person name="Gomez Garrido J."/>
        </authorList>
    </citation>
    <scope>NUCLEOTIDE SEQUENCE [LARGE SCALE GENOMIC DNA]</scope>
</reference>
<keyword evidence="3" id="KW-1185">Reference proteome</keyword>
<organism evidence="2 3">
    <name type="scientific">Cloeon dipterum</name>
    <dbReference type="NCBI Taxonomy" id="197152"/>
    <lineage>
        <taxon>Eukaryota</taxon>
        <taxon>Metazoa</taxon>
        <taxon>Ecdysozoa</taxon>
        <taxon>Arthropoda</taxon>
        <taxon>Hexapoda</taxon>
        <taxon>Insecta</taxon>
        <taxon>Pterygota</taxon>
        <taxon>Palaeoptera</taxon>
        <taxon>Ephemeroptera</taxon>
        <taxon>Pisciforma</taxon>
        <taxon>Baetidae</taxon>
        <taxon>Cloeon</taxon>
    </lineage>
</organism>
<dbReference type="Proteomes" id="UP000494165">
    <property type="component" value="Unassembled WGS sequence"/>
</dbReference>
<feature type="compositionally biased region" description="Polar residues" evidence="1">
    <location>
        <begin position="97"/>
        <end position="115"/>
    </location>
</feature>
<name>A0A8S1CW62_9INSE</name>
<feature type="compositionally biased region" description="Basic and acidic residues" evidence="1">
    <location>
        <begin position="122"/>
        <end position="131"/>
    </location>
</feature>
<sequence>MGQKQSQNKLSVLDVSNPRQVQHKAQLKLDPDQGIVLQVPELENYLEEEGIPFSDRATWDVLRYIYQVGGMRMVRNTLPMVKARKRVRLEPAPDYDLSTSDAASGSVTTESTPSAQRRRQWSSREEPEQFLRKVASQQQARTSVRKLPEHSAADAMSEGGDDWRSARSSTQEITIQWVAADEPSAEFVRPASKVWKRPMSPEVHADLVKALKKRESHETRTEKEFEEIEIKRTHTILITDPDMNG</sequence>
<dbReference type="EMBL" id="CADEPI010000068">
    <property type="protein sequence ID" value="CAB3372031.1"/>
    <property type="molecule type" value="Genomic_DNA"/>
</dbReference>
<protein>
    <submittedName>
        <fullName evidence="2">Uncharacterized protein</fullName>
    </submittedName>
</protein>